<evidence type="ECO:0000313" key="2">
    <source>
        <dbReference type="EMBL" id="WFE88151.1"/>
    </source>
</evidence>
<sequence length="389" mass="43633">MTSAPCPWRLTVLNSLSEALPYWQHLRTAGCRNPYQSSEWLSSWFETIGKERKIEVAIAVVQIEEKPVAILPFALERGGLASTLTFLGHQNGNQNTGLWDLSFYGEVTKTQIEDILRNVQKQTGADVFSLSNIPEHWHGRPHPFLSAAATQSPSPIFVQDLPETFDTFFRETHSKSSRKNLLRKQRHLQATGDYRVGKAVEPDEINRAFRAFLDQREKRAGEAGIPNAFSNPVAQDFLAQLLGLKPFASGEATKSMDIWFLETGGAIRATYLCVEQDSTLYAYSNSVAHDDMLPNSPGLVLIKEIIEYACGSPQIEVLDLGLGEERYKTAWTKAVPLKDLALAFTWKGILRQKQNALRLRIKTGIRNSDALWPLVRRLRKLKAGLGNRG</sequence>
<dbReference type="EC" id="2.3.1.-" evidence="2"/>
<keyword evidence="2" id="KW-0012">Acyltransferase</keyword>
<name>A0ABY8EYG5_9HYPH</name>
<keyword evidence="2" id="KW-0808">Transferase</keyword>
<proteinExistence type="predicted"/>
<evidence type="ECO:0000313" key="3">
    <source>
        <dbReference type="Proteomes" id="UP001209803"/>
    </source>
</evidence>
<keyword evidence="3" id="KW-1185">Reference proteome</keyword>
<organism evidence="2 3">
    <name type="scientific">Roseibium porphyridii</name>
    <dbReference type="NCBI Taxonomy" id="2866279"/>
    <lineage>
        <taxon>Bacteria</taxon>
        <taxon>Pseudomonadati</taxon>
        <taxon>Pseudomonadota</taxon>
        <taxon>Alphaproteobacteria</taxon>
        <taxon>Hyphomicrobiales</taxon>
        <taxon>Stappiaceae</taxon>
        <taxon>Roseibium</taxon>
    </lineage>
</organism>
<feature type="domain" description="BioF2-like acetyltransferase" evidence="1">
    <location>
        <begin position="176"/>
        <end position="328"/>
    </location>
</feature>
<dbReference type="SUPFAM" id="SSF55729">
    <property type="entry name" value="Acyl-CoA N-acyltransferases (Nat)"/>
    <property type="match status" value="1"/>
</dbReference>
<dbReference type="GO" id="GO:0016746">
    <property type="term" value="F:acyltransferase activity"/>
    <property type="evidence" value="ECO:0007669"/>
    <property type="project" value="UniProtKB-KW"/>
</dbReference>
<dbReference type="InterPro" id="IPR016181">
    <property type="entry name" value="Acyl_CoA_acyltransferase"/>
</dbReference>
<dbReference type="InterPro" id="IPR038740">
    <property type="entry name" value="BioF2-like_GNAT_dom"/>
</dbReference>
<evidence type="ECO:0000259" key="1">
    <source>
        <dbReference type="Pfam" id="PF13480"/>
    </source>
</evidence>
<dbReference type="EMBL" id="CP120863">
    <property type="protein sequence ID" value="WFE88151.1"/>
    <property type="molecule type" value="Genomic_DNA"/>
</dbReference>
<reference evidence="2 3" key="1">
    <citation type="submission" date="2023-03" db="EMBL/GenBank/DDBJ databases">
        <title>Roseibium porphyridii sp. nov. and Roseibium rhodosorbium sp. nov. isolated from marine algae, Porphyridium cruentum and Rhodosorus marinus, respectively.</title>
        <authorList>
            <person name="Lee M.W."/>
            <person name="Choi B.J."/>
            <person name="Lee J.K."/>
            <person name="Choi D.G."/>
            <person name="Baek J.H."/>
            <person name="Bayburt H."/>
            <person name="Kim J.M."/>
            <person name="Han D.M."/>
            <person name="Kim K.H."/>
            <person name="Jeon C.O."/>
        </authorList>
    </citation>
    <scope>NUCLEOTIDE SEQUENCE [LARGE SCALE GENOMIC DNA]</scope>
    <source>
        <strain evidence="2 3">KMA01</strain>
    </source>
</reference>
<protein>
    <submittedName>
        <fullName evidence="2">GNAT family N-acetyltransferase</fullName>
        <ecNumber evidence="2">2.3.1.-</ecNumber>
    </submittedName>
</protein>
<dbReference type="Pfam" id="PF13480">
    <property type="entry name" value="Acetyltransf_6"/>
    <property type="match status" value="1"/>
</dbReference>
<dbReference type="RefSeq" id="WP_265681250.1">
    <property type="nucleotide sequence ID" value="NZ_CP120863.1"/>
</dbReference>
<gene>
    <name evidence="2" type="ORF">K1718_18520</name>
</gene>
<dbReference type="Proteomes" id="UP001209803">
    <property type="component" value="Chromosome"/>
</dbReference>
<accession>A0ABY8EYG5</accession>